<feature type="transmembrane region" description="Helical" evidence="2">
    <location>
        <begin position="45"/>
        <end position="64"/>
    </location>
</feature>
<feature type="compositionally biased region" description="Polar residues" evidence="1">
    <location>
        <begin position="178"/>
        <end position="197"/>
    </location>
</feature>
<sequence>MGCFSTAAWVVLAASITLVSARPVTTISTLTPRYDTVDQDYTIGGILIPVTIAIAFAILLRAIVLRARRRRAYHPQPRPQQTAVKTRRWCGLRKKKPTPTDGNPEAGFTPDPNAVAYPPGAVLVDSYSGQPTLNVPETKREEDPNDPPPMYTPSADPSPTPSPSATPAPAPRTLAPSHSPSYSRASGGSIEPSQQGYFNLAVPGKEVDEHTRQEAAPSPAPAPAPAPASTSTSRSSRFPAGFFQIGRSAA</sequence>
<evidence type="ECO:0000313" key="4">
    <source>
        <dbReference type="EMBL" id="RSH84895.1"/>
    </source>
</evidence>
<gene>
    <name evidence="4" type="ORF">EHS24_006433</name>
</gene>
<keyword evidence="2" id="KW-0472">Membrane</keyword>
<feature type="region of interest" description="Disordered" evidence="1">
    <location>
        <begin position="72"/>
        <end position="250"/>
    </location>
</feature>
<protein>
    <recommendedName>
        <fullName evidence="6">Transmembrane protein</fullName>
    </recommendedName>
</protein>
<feature type="chain" id="PRO_5019206155" description="Transmembrane protein" evidence="3">
    <location>
        <begin position="22"/>
        <end position="250"/>
    </location>
</feature>
<feature type="compositionally biased region" description="Low complexity" evidence="1">
    <location>
        <begin position="227"/>
        <end position="237"/>
    </location>
</feature>
<dbReference type="AlphaFoldDB" id="A0A427Y1M7"/>
<feature type="compositionally biased region" description="Basic residues" evidence="1">
    <location>
        <begin position="85"/>
        <end position="97"/>
    </location>
</feature>
<proteinExistence type="predicted"/>
<dbReference type="GeneID" id="39590976"/>
<keyword evidence="2" id="KW-1133">Transmembrane helix</keyword>
<comment type="caution">
    <text evidence="4">The sequence shown here is derived from an EMBL/GenBank/DDBJ whole genome shotgun (WGS) entry which is preliminary data.</text>
</comment>
<evidence type="ECO:0008006" key="6">
    <source>
        <dbReference type="Google" id="ProtNLM"/>
    </source>
</evidence>
<name>A0A427Y1M7_9TREE</name>
<evidence type="ECO:0000256" key="2">
    <source>
        <dbReference type="SAM" id="Phobius"/>
    </source>
</evidence>
<feature type="signal peptide" evidence="3">
    <location>
        <begin position="1"/>
        <end position="21"/>
    </location>
</feature>
<reference evidence="4 5" key="1">
    <citation type="submission" date="2018-11" db="EMBL/GenBank/DDBJ databases">
        <title>Genome sequence of Apiotrichum porosum DSM 27194.</title>
        <authorList>
            <person name="Aliyu H."/>
            <person name="Gorte O."/>
            <person name="Ochsenreither K."/>
        </authorList>
    </citation>
    <scope>NUCLEOTIDE SEQUENCE [LARGE SCALE GENOMIC DNA]</scope>
    <source>
        <strain evidence="4 5">DSM 27194</strain>
    </source>
</reference>
<feature type="compositionally biased region" description="Pro residues" evidence="1">
    <location>
        <begin position="146"/>
        <end position="170"/>
    </location>
</feature>
<keyword evidence="2" id="KW-0812">Transmembrane</keyword>
<dbReference type="RefSeq" id="XP_028478343.1">
    <property type="nucleotide sequence ID" value="XM_028621891.1"/>
</dbReference>
<keyword evidence="5" id="KW-1185">Reference proteome</keyword>
<organism evidence="4 5">
    <name type="scientific">Apiotrichum porosum</name>
    <dbReference type="NCBI Taxonomy" id="105984"/>
    <lineage>
        <taxon>Eukaryota</taxon>
        <taxon>Fungi</taxon>
        <taxon>Dikarya</taxon>
        <taxon>Basidiomycota</taxon>
        <taxon>Agaricomycotina</taxon>
        <taxon>Tremellomycetes</taxon>
        <taxon>Trichosporonales</taxon>
        <taxon>Trichosporonaceae</taxon>
        <taxon>Apiotrichum</taxon>
    </lineage>
</organism>
<evidence type="ECO:0000256" key="3">
    <source>
        <dbReference type="SAM" id="SignalP"/>
    </source>
</evidence>
<dbReference type="Proteomes" id="UP000279236">
    <property type="component" value="Unassembled WGS sequence"/>
</dbReference>
<keyword evidence="3" id="KW-0732">Signal</keyword>
<dbReference type="EMBL" id="RSCE01000003">
    <property type="protein sequence ID" value="RSH84895.1"/>
    <property type="molecule type" value="Genomic_DNA"/>
</dbReference>
<accession>A0A427Y1M7</accession>
<evidence type="ECO:0000256" key="1">
    <source>
        <dbReference type="SAM" id="MobiDB-lite"/>
    </source>
</evidence>
<evidence type="ECO:0000313" key="5">
    <source>
        <dbReference type="Proteomes" id="UP000279236"/>
    </source>
</evidence>